<comment type="activity regulation">
    <text evidence="10">Na(+) is not transported, but it plays an essential structural role and its presence is essential for fluoride channel function.</text>
</comment>
<name>A0ABS5B0T1_9STRE</name>
<keyword evidence="10" id="KW-0479">Metal-binding</keyword>
<keyword evidence="12" id="KW-1185">Reference proteome</keyword>
<dbReference type="PANTHER" id="PTHR28259:SF1">
    <property type="entry name" value="FLUORIDE EXPORT PROTEIN 1-RELATED"/>
    <property type="match status" value="1"/>
</dbReference>
<evidence type="ECO:0000256" key="5">
    <source>
        <dbReference type="ARBA" id="ARBA00023136"/>
    </source>
</evidence>
<keyword evidence="2 10" id="KW-1003">Cell membrane</keyword>
<keyword evidence="3 10" id="KW-0812">Transmembrane</keyword>
<sequence>MIVVGLALACGLGALVRYRLSHLNASFPLPMGTLLANLLGAFLIGYAYKHLENKEVYIILVTGFCGGLTTFSSLQAEFLALWKEQKKLYLYFALSYALGLAAIFLGIIL</sequence>
<keyword evidence="6 10" id="KW-0407">Ion channel</keyword>
<comment type="caution">
    <text evidence="11">The sequence shown here is derived from an EMBL/GenBank/DDBJ whole genome shotgun (WGS) entry which is preliminary data.</text>
</comment>
<evidence type="ECO:0000256" key="7">
    <source>
        <dbReference type="ARBA" id="ARBA00035120"/>
    </source>
</evidence>
<evidence type="ECO:0000256" key="4">
    <source>
        <dbReference type="ARBA" id="ARBA00022989"/>
    </source>
</evidence>
<feature type="transmembrane region" description="Helical" evidence="10">
    <location>
        <begin position="55"/>
        <end position="76"/>
    </location>
</feature>
<protein>
    <recommendedName>
        <fullName evidence="10">Fluoride-specific ion channel FluC</fullName>
    </recommendedName>
</protein>
<gene>
    <name evidence="10" type="primary">fluC</name>
    <name evidence="10" type="synonym">crcB</name>
    <name evidence="11" type="ORF">C4K46_00615</name>
</gene>
<evidence type="ECO:0000256" key="3">
    <source>
        <dbReference type="ARBA" id="ARBA00022692"/>
    </source>
</evidence>
<feature type="transmembrane region" description="Helical" evidence="10">
    <location>
        <begin position="88"/>
        <end position="108"/>
    </location>
</feature>
<evidence type="ECO:0000313" key="11">
    <source>
        <dbReference type="EMBL" id="MBP2622435.1"/>
    </source>
</evidence>
<evidence type="ECO:0000313" key="12">
    <source>
        <dbReference type="Proteomes" id="UP001519296"/>
    </source>
</evidence>
<feature type="binding site" evidence="10">
    <location>
        <position position="69"/>
    </location>
    <ligand>
        <name>Na(+)</name>
        <dbReference type="ChEBI" id="CHEBI:29101"/>
        <note>structural</note>
    </ligand>
</feature>
<dbReference type="HAMAP" id="MF_00454">
    <property type="entry name" value="FluC"/>
    <property type="match status" value="1"/>
</dbReference>
<accession>A0ABS5B0T1</accession>
<dbReference type="RefSeq" id="WP_209626334.1">
    <property type="nucleotide sequence ID" value="NZ_PRDG01000001.1"/>
</dbReference>
<proteinExistence type="inferred from homology"/>
<comment type="function">
    <text evidence="9 10">Fluoride-specific ion channel. Important for reducing fluoride concentration in the cell, thus reducing its toxicity.</text>
</comment>
<feature type="binding site" evidence="10">
    <location>
        <position position="66"/>
    </location>
    <ligand>
        <name>Na(+)</name>
        <dbReference type="ChEBI" id="CHEBI:29101"/>
        <note>structural</note>
    </ligand>
</feature>
<dbReference type="PANTHER" id="PTHR28259">
    <property type="entry name" value="FLUORIDE EXPORT PROTEIN 1-RELATED"/>
    <property type="match status" value="1"/>
</dbReference>
<dbReference type="Pfam" id="PF02537">
    <property type="entry name" value="CRCB"/>
    <property type="match status" value="1"/>
</dbReference>
<dbReference type="Proteomes" id="UP001519296">
    <property type="component" value="Unassembled WGS sequence"/>
</dbReference>
<dbReference type="EMBL" id="PRDG01000001">
    <property type="protein sequence ID" value="MBP2622435.1"/>
    <property type="molecule type" value="Genomic_DNA"/>
</dbReference>
<comment type="subcellular location">
    <subcellularLocation>
        <location evidence="1 10">Cell membrane</location>
        <topology evidence="1 10">Multi-pass membrane protein</topology>
    </subcellularLocation>
</comment>
<keyword evidence="4 10" id="KW-1133">Transmembrane helix</keyword>
<evidence type="ECO:0000256" key="2">
    <source>
        <dbReference type="ARBA" id="ARBA00022475"/>
    </source>
</evidence>
<keyword evidence="10" id="KW-0813">Transport</keyword>
<evidence type="ECO:0000256" key="6">
    <source>
        <dbReference type="ARBA" id="ARBA00023303"/>
    </source>
</evidence>
<comment type="catalytic activity">
    <reaction evidence="8">
        <text>fluoride(in) = fluoride(out)</text>
        <dbReference type="Rhea" id="RHEA:76159"/>
        <dbReference type="ChEBI" id="CHEBI:17051"/>
    </reaction>
    <physiologicalReaction direction="left-to-right" evidence="8">
        <dbReference type="Rhea" id="RHEA:76160"/>
    </physiologicalReaction>
</comment>
<evidence type="ECO:0000256" key="10">
    <source>
        <dbReference type="HAMAP-Rule" id="MF_00454"/>
    </source>
</evidence>
<feature type="transmembrane region" description="Helical" evidence="10">
    <location>
        <begin position="27"/>
        <end position="48"/>
    </location>
</feature>
<reference evidence="11 12" key="1">
    <citation type="submission" date="2018-02" db="EMBL/GenBank/DDBJ databases">
        <title>Draft genome sequence of Streptococcus oricebi CCUG 70868T type strain.</title>
        <authorList>
            <person name="Mendez V."/>
            <person name="Salva-Serra F."/>
            <person name="Jaen-Luchoro D."/>
            <person name="Gonzales-Siles L."/>
            <person name="Karlsson R."/>
            <person name="Engstrom-Jakobsson H."/>
            <person name="Busquets A."/>
            <person name="Gomila M."/>
            <person name="Pineiro-Iglesias B."/>
            <person name="Bennasar-Figueras A."/>
            <person name="Seeger M."/>
            <person name="Moore E."/>
        </authorList>
    </citation>
    <scope>NUCLEOTIDE SEQUENCE [LARGE SCALE GENOMIC DNA]</scope>
    <source>
        <strain evidence="11 12">CCUG 70868</strain>
    </source>
</reference>
<comment type="similarity">
    <text evidence="7 10">Belongs to the fluoride channel Fluc/FEX (TC 1.A.43) family.</text>
</comment>
<keyword evidence="10" id="KW-0915">Sodium</keyword>
<keyword evidence="5 10" id="KW-0472">Membrane</keyword>
<evidence type="ECO:0000256" key="1">
    <source>
        <dbReference type="ARBA" id="ARBA00004651"/>
    </source>
</evidence>
<keyword evidence="10" id="KW-0406">Ion transport</keyword>
<organism evidence="11 12">
    <name type="scientific">Streptococcus oricebi</name>
    <dbReference type="NCBI Taxonomy" id="1547447"/>
    <lineage>
        <taxon>Bacteria</taxon>
        <taxon>Bacillati</taxon>
        <taxon>Bacillota</taxon>
        <taxon>Bacilli</taxon>
        <taxon>Lactobacillales</taxon>
        <taxon>Streptococcaceae</taxon>
        <taxon>Streptococcus</taxon>
    </lineage>
</organism>
<evidence type="ECO:0000256" key="9">
    <source>
        <dbReference type="ARBA" id="ARBA00049940"/>
    </source>
</evidence>
<dbReference type="NCBIfam" id="NF010825">
    <property type="entry name" value="PRK14229.1"/>
    <property type="match status" value="1"/>
</dbReference>
<evidence type="ECO:0000256" key="8">
    <source>
        <dbReference type="ARBA" id="ARBA00035585"/>
    </source>
</evidence>
<dbReference type="InterPro" id="IPR003691">
    <property type="entry name" value="FluC"/>
</dbReference>